<accession>X1SDK5</accession>
<comment type="caution">
    <text evidence="1">The sequence shown here is derived from an EMBL/GenBank/DDBJ whole genome shotgun (WGS) entry which is preliminary data.</text>
</comment>
<protein>
    <recommendedName>
        <fullName evidence="2">C4-dicarboxylate ABC transporter substrate-binding protein</fullName>
    </recommendedName>
</protein>
<reference evidence="1" key="1">
    <citation type="journal article" date="2014" name="Front. Microbiol.">
        <title>High frequency of phylogenetically diverse reductive dehalogenase-homologous genes in deep subseafloor sedimentary metagenomes.</title>
        <authorList>
            <person name="Kawai M."/>
            <person name="Futagami T."/>
            <person name="Toyoda A."/>
            <person name="Takaki Y."/>
            <person name="Nishi S."/>
            <person name="Hori S."/>
            <person name="Arai W."/>
            <person name="Tsubouchi T."/>
            <person name="Morono Y."/>
            <person name="Uchiyama I."/>
            <person name="Ito T."/>
            <person name="Fujiyama A."/>
            <person name="Inagaki F."/>
            <person name="Takami H."/>
        </authorList>
    </citation>
    <scope>NUCLEOTIDE SEQUENCE</scope>
    <source>
        <strain evidence="1">Expedition CK06-06</strain>
    </source>
</reference>
<dbReference type="InterPro" id="IPR011852">
    <property type="entry name" value="TRAP_TAXI"/>
</dbReference>
<gene>
    <name evidence="1" type="ORF">S12H4_23860</name>
</gene>
<evidence type="ECO:0008006" key="2">
    <source>
        <dbReference type="Google" id="ProtNLM"/>
    </source>
</evidence>
<dbReference type="Gene3D" id="3.40.190.10">
    <property type="entry name" value="Periplasmic binding protein-like II"/>
    <property type="match status" value="1"/>
</dbReference>
<organism evidence="1">
    <name type="scientific">marine sediment metagenome</name>
    <dbReference type="NCBI Taxonomy" id="412755"/>
    <lineage>
        <taxon>unclassified sequences</taxon>
        <taxon>metagenomes</taxon>
        <taxon>ecological metagenomes</taxon>
    </lineage>
</organism>
<dbReference type="EMBL" id="BARW01012772">
    <property type="protein sequence ID" value="GAI73475.1"/>
    <property type="molecule type" value="Genomic_DNA"/>
</dbReference>
<evidence type="ECO:0000313" key="1">
    <source>
        <dbReference type="EMBL" id="GAI73475.1"/>
    </source>
</evidence>
<proteinExistence type="predicted"/>
<dbReference type="PANTHER" id="PTHR42941">
    <property type="entry name" value="SLL1037 PROTEIN"/>
    <property type="match status" value="1"/>
</dbReference>
<sequence length="57" mass="6353">CEDVVYEVVKAIFEHLDVLVETHAQGKNIKLETALNGMSIPLHPGAEKYYKEAGLLK</sequence>
<dbReference type="SUPFAM" id="SSF53850">
    <property type="entry name" value="Periplasmic binding protein-like II"/>
    <property type="match status" value="1"/>
</dbReference>
<name>X1SDK5_9ZZZZ</name>
<dbReference type="PANTHER" id="PTHR42941:SF1">
    <property type="entry name" value="SLL1037 PROTEIN"/>
    <property type="match status" value="1"/>
</dbReference>
<dbReference type="AlphaFoldDB" id="X1SDK5"/>
<dbReference type="Pfam" id="PF16868">
    <property type="entry name" value="NMT1_3"/>
    <property type="match status" value="1"/>
</dbReference>
<feature type="non-terminal residue" evidence="1">
    <location>
        <position position="1"/>
    </location>
</feature>